<dbReference type="RefSeq" id="WP_142027835.1">
    <property type="nucleotide sequence ID" value="NZ_VFQE01000002.1"/>
</dbReference>
<dbReference type="OrthoDB" id="5196967at2"/>
<evidence type="ECO:0000313" key="2">
    <source>
        <dbReference type="Proteomes" id="UP000319865"/>
    </source>
</evidence>
<gene>
    <name evidence="1" type="ORF">FHU33_4620</name>
</gene>
<dbReference type="EMBL" id="VFQE01000002">
    <property type="protein sequence ID" value="TQN37947.1"/>
    <property type="molecule type" value="Genomic_DNA"/>
</dbReference>
<dbReference type="NCBIfam" id="NF033521">
    <property type="entry name" value="lasso_leader_L3"/>
    <property type="match status" value="1"/>
</dbReference>
<accession>A0A543P1I2</accession>
<comment type="caution">
    <text evidence="1">The sequence shown here is derived from an EMBL/GenBank/DDBJ whole genome shotgun (WGS) entry which is preliminary data.</text>
</comment>
<reference evidence="1 2" key="1">
    <citation type="submission" date="2019-06" db="EMBL/GenBank/DDBJ databases">
        <title>Sequencing the genomes of 1000 actinobacteria strains.</title>
        <authorList>
            <person name="Klenk H.-P."/>
        </authorList>
    </citation>
    <scope>NUCLEOTIDE SEQUENCE [LARGE SCALE GENOMIC DNA]</scope>
    <source>
        <strain evidence="1 2">DSM 46837</strain>
    </source>
</reference>
<evidence type="ECO:0008006" key="3">
    <source>
        <dbReference type="Google" id="ProtNLM"/>
    </source>
</evidence>
<evidence type="ECO:0000313" key="1">
    <source>
        <dbReference type="EMBL" id="TQN37947.1"/>
    </source>
</evidence>
<sequence length="42" mass="4542">MENYEAPQIVEIGSLHELTLQDKDFSGNDGFTLMGQAIGNAS</sequence>
<dbReference type="Proteomes" id="UP000319865">
    <property type="component" value="Unassembled WGS sequence"/>
</dbReference>
<proteinExistence type="predicted"/>
<protein>
    <recommendedName>
        <fullName evidence="3">Lasso RiPP family leader peptide-containing protein</fullName>
    </recommendedName>
</protein>
<name>A0A543P1I2_9ACTN</name>
<dbReference type="AlphaFoldDB" id="A0A543P1I2"/>
<keyword evidence="2" id="KW-1185">Reference proteome</keyword>
<organism evidence="1 2">
    <name type="scientific">Blastococcus colisei</name>
    <dbReference type="NCBI Taxonomy" id="1564162"/>
    <lineage>
        <taxon>Bacteria</taxon>
        <taxon>Bacillati</taxon>
        <taxon>Actinomycetota</taxon>
        <taxon>Actinomycetes</taxon>
        <taxon>Geodermatophilales</taxon>
        <taxon>Geodermatophilaceae</taxon>
        <taxon>Blastococcus</taxon>
    </lineage>
</organism>